<evidence type="ECO:0000313" key="2">
    <source>
        <dbReference type="EMBL" id="MBD7985282.1"/>
    </source>
</evidence>
<name>A0ABR8UB68_9BACL</name>
<feature type="region of interest" description="Disordered" evidence="1">
    <location>
        <begin position="1"/>
        <end position="24"/>
    </location>
</feature>
<protein>
    <submittedName>
        <fullName evidence="2">Uncharacterized protein</fullName>
    </submittedName>
</protein>
<accession>A0ABR8UB68</accession>
<dbReference type="RefSeq" id="WP_191695108.1">
    <property type="nucleotide sequence ID" value="NZ_JACSQN010000010.1"/>
</dbReference>
<dbReference type="Proteomes" id="UP000626786">
    <property type="component" value="Unassembled WGS sequence"/>
</dbReference>
<gene>
    <name evidence="2" type="ORF">H9649_11845</name>
</gene>
<organism evidence="2 3">
    <name type="scientific">Sporosarcina quadrami</name>
    <dbReference type="NCBI Taxonomy" id="2762234"/>
    <lineage>
        <taxon>Bacteria</taxon>
        <taxon>Bacillati</taxon>
        <taxon>Bacillota</taxon>
        <taxon>Bacilli</taxon>
        <taxon>Bacillales</taxon>
        <taxon>Caryophanaceae</taxon>
        <taxon>Sporosarcina</taxon>
    </lineage>
</organism>
<comment type="caution">
    <text evidence="2">The sequence shown here is derived from an EMBL/GenBank/DDBJ whole genome shotgun (WGS) entry which is preliminary data.</text>
</comment>
<reference evidence="2 3" key="1">
    <citation type="submission" date="2020-08" db="EMBL/GenBank/DDBJ databases">
        <title>A Genomic Blueprint of the Chicken Gut Microbiome.</title>
        <authorList>
            <person name="Gilroy R."/>
            <person name="Ravi A."/>
            <person name="Getino M."/>
            <person name="Pursley I."/>
            <person name="Horton D.L."/>
            <person name="Alikhan N.-F."/>
            <person name="Baker D."/>
            <person name="Gharbi K."/>
            <person name="Hall N."/>
            <person name="Watson M."/>
            <person name="Adriaenssens E.M."/>
            <person name="Foster-Nyarko E."/>
            <person name="Jarju S."/>
            <person name="Secka A."/>
            <person name="Antonio M."/>
            <person name="Oren A."/>
            <person name="Chaudhuri R."/>
            <person name="La Ragione R.M."/>
            <person name="Hildebrand F."/>
            <person name="Pallen M.J."/>
        </authorList>
    </citation>
    <scope>NUCLEOTIDE SEQUENCE [LARGE SCALE GENOMIC DNA]</scope>
    <source>
        <strain evidence="2 3">Sa2YVA2</strain>
    </source>
</reference>
<dbReference type="EMBL" id="JACSQN010000010">
    <property type="protein sequence ID" value="MBD7985282.1"/>
    <property type="molecule type" value="Genomic_DNA"/>
</dbReference>
<feature type="compositionally biased region" description="Low complexity" evidence="1">
    <location>
        <begin position="1"/>
        <end position="15"/>
    </location>
</feature>
<evidence type="ECO:0000256" key="1">
    <source>
        <dbReference type="SAM" id="MobiDB-lite"/>
    </source>
</evidence>
<sequence>MQELKNQSSAQNSSNESDHTNQIEIMQKQIERLAQKIERLERRRV</sequence>
<keyword evidence="3" id="KW-1185">Reference proteome</keyword>
<evidence type="ECO:0000313" key="3">
    <source>
        <dbReference type="Proteomes" id="UP000626786"/>
    </source>
</evidence>
<proteinExistence type="predicted"/>